<feature type="signal peptide" evidence="6">
    <location>
        <begin position="1"/>
        <end position="22"/>
    </location>
</feature>
<evidence type="ECO:0000256" key="6">
    <source>
        <dbReference type="SAM" id="SignalP"/>
    </source>
</evidence>
<keyword evidence="9" id="KW-1185">Reference proteome</keyword>
<feature type="domain" description="Outer membrane protein assembly factor BamE" evidence="7">
    <location>
        <begin position="35"/>
        <end position="104"/>
    </location>
</feature>
<dbReference type="EMBL" id="BSPQ01000010">
    <property type="protein sequence ID" value="GLS91211.1"/>
    <property type="molecule type" value="Genomic_DNA"/>
</dbReference>
<dbReference type="PROSITE" id="PS51257">
    <property type="entry name" value="PROKAR_LIPOPROTEIN"/>
    <property type="match status" value="1"/>
</dbReference>
<dbReference type="InterPro" id="IPR026592">
    <property type="entry name" value="BamE"/>
</dbReference>
<evidence type="ECO:0000256" key="1">
    <source>
        <dbReference type="ARBA" id="ARBA00022729"/>
    </source>
</evidence>
<evidence type="ECO:0000259" key="7">
    <source>
        <dbReference type="Pfam" id="PF04355"/>
    </source>
</evidence>
<evidence type="ECO:0000256" key="5">
    <source>
        <dbReference type="SAM" id="MobiDB-lite"/>
    </source>
</evidence>
<proteinExistence type="inferred from homology"/>
<keyword evidence="3 4" id="KW-0998">Cell outer membrane</keyword>
<reference evidence="9" key="1">
    <citation type="journal article" date="2019" name="Int. J. Syst. Evol. Microbiol.">
        <title>The Global Catalogue of Microorganisms (GCM) 10K type strain sequencing project: providing services to taxonomists for standard genome sequencing and annotation.</title>
        <authorList>
            <consortium name="The Broad Institute Genomics Platform"/>
            <consortium name="The Broad Institute Genome Sequencing Center for Infectious Disease"/>
            <person name="Wu L."/>
            <person name="Ma J."/>
        </authorList>
    </citation>
    <scope>NUCLEOTIDE SEQUENCE [LARGE SCALE GENOMIC DNA]</scope>
    <source>
        <strain evidence="9">NBRC 103166</strain>
    </source>
</reference>
<dbReference type="HAMAP" id="MF_00925">
    <property type="entry name" value="OM_assembly_BamE"/>
    <property type="match status" value="1"/>
</dbReference>
<sequence>MPIKKIASALFLTLSISGCSSLYDTFVYQIDVTQGNYIDEEKISRLEIGMSQEQIIFILGSPMLIDQFDSSKWYYIRYIKPGGEKIQQEQVLLVFDNNVLVSIESDNDIGDNPLVKPNRKKAPNEATESNSEDGAPITDNSEPIIN</sequence>
<evidence type="ECO:0000313" key="8">
    <source>
        <dbReference type="EMBL" id="GLS91211.1"/>
    </source>
</evidence>
<dbReference type="InterPro" id="IPR007450">
    <property type="entry name" value="BamE_dom"/>
</dbReference>
<dbReference type="Proteomes" id="UP001157353">
    <property type="component" value="Unassembled WGS sequence"/>
</dbReference>
<comment type="subunit">
    <text evidence="4">Part of the Bam complex.</text>
</comment>
<comment type="caution">
    <text evidence="8">The sequence shown here is derived from an EMBL/GenBank/DDBJ whole genome shotgun (WGS) entry which is preliminary data.</text>
</comment>
<dbReference type="RefSeq" id="WP_284204332.1">
    <property type="nucleotide sequence ID" value="NZ_BSPQ01000010.1"/>
</dbReference>
<keyword evidence="1 4" id="KW-0732">Signal</keyword>
<protein>
    <recommendedName>
        <fullName evidence="4">Outer membrane protein assembly factor BamE</fullName>
    </recommendedName>
</protein>
<comment type="function">
    <text evidence="4">Part of the outer membrane protein assembly complex, which is involved in assembly and insertion of beta-barrel proteins into the outer membrane.</text>
</comment>
<gene>
    <name evidence="4 8" type="primary">bamE</name>
    <name evidence="8" type="ORF">GCM10007916_22800</name>
</gene>
<dbReference type="Pfam" id="PF04355">
    <property type="entry name" value="BamE"/>
    <property type="match status" value="1"/>
</dbReference>
<evidence type="ECO:0000256" key="2">
    <source>
        <dbReference type="ARBA" id="ARBA00023136"/>
    </source>
</evidence>
<evidence type="ECO:0000256" key="4">
    <source>
        <dbReference type="HAMAP-Rule" id="MF_00925"/>
    </source>
</evidence>
<evidence type="ECO:0000256" key="3">
    <source>
        <dbReference type="ARBA" id="ARBA00023237"/>
    </source>
</evidence>
<evidence type="ECO:0000313" key="9">
    <source>
        <dbReference type="Proteomes" id="UP001157353"/>
    </source>
</evidence>
<keyword evidence="4" id="KW-0449">Lipoprotein</keyword>
<dbReference type="InterPro" id="IPR037873">
    <property type="entry name" value="BamE-like"/>
</dbReference>
<feature type="region of interest" description="Disordered" evidence="5">
    <location>
        <begin position="104"/>
        <end position="146"/>
    </location>
</feature>
<keyword evidence="2 4" id="KW-0472">Membrane</keyword>
<dbReference type="PANTHER" id="PTHR37482">
    <property type="entry name" value="OUTER MEMBRANE PROTEIN ASSEMBLY FACTOR BAME"/>
    <property type="match status" value="1"/>
</dbReference>
<dbReference type="Gene3D" id="3.30.1450.10">
    <property type="match status" value="1"/>
</dbReference>
<feature type="chain" id="PRO_5045512742" description="Outer membrane protein assembly factor BamE" evidence="6">
    <location>
        <begin position="23"/>
        <end position="146"/>
    </location>
</feature>
<organism evidence="8 9">
    <name type="scientific">Psychromonas marina</name>
    <dbReference type="NCBI Taxonomy" id="88364"/>
    <lineage>
        <taxon>Bacteria</taxon>
        <taxon>Pseudomonadati</taxon>
        <taxon>Pseudomonadota</taxon>
        <taxon>Gammaproteobacteria</taxon>
        <taxon>Alteromonadales</taxon>
        <taxon>Psychromonadaceae</taxon>
        <taxon>Psychromonas</taxon>
    </lineage>
</organism>
<comment type="similarity">
    <text evidence="4">Belongs to the BamE family.</text>
</comment>
<keyword evidence="4" id="KW-0564">Palmitate</keyword>
<name>A0ABQ6E185_9GAMM</name>
<accession>A0ABQ6E185</accession>
<dbReference type="PANTHER" id="PTHR37482:SF1">
    <property type="entry name" value="OUTER MEMBRANE PROTEIN ASSEMBLY FACTOR BAME"/>
    <property type="match status" value="1"/>
</dbReference>
<comment type="subcellular location">
    <subcellularLocation>
        <location evidence="4">Cell outer membrane</location>
        <topology evidence="4">Lipid-anchor</topology>
    </subcellularLocation>
</comment>